<dbReference type="InterPro" id="IPR036396">
    <property type="entry name" value="Cyt_P450_sf"/>
</dbReference>
<protein>
    <recommendedName>
        <fullName evidence="16">Cytochrome P450</fullName>
    </recommendedName>
</protein>
<feature type="binding site" description="axial binding residue" evidence="11">
    <location>
        <position position="184"/>
    </location>
    <ligand>
        <name>heme</name>
        <dbReference type="ChEBI" id="CHEBI:30413"/>
    </ligand>
    <ligandPart>
        <name>Fe</name>
        <dbReference type="ChEBI" id="CHEBI:18248"/>
    </ligandPart>
</feature>
<dbReference type="AlphaFoldDB" id="A0AAP0R6N7"/>
<dbReference type="PANTHER" id="PTHR47947:SF26">
    <property type="entry name" value="CYTOCHROME P450"/>
    <property type="match status" value="1"/>
</dbReference>
<keyword evidence="8 11" id="KW-0408">Iron</keyword>
<dbReference type="InterPro" id="IPR017972">
    <property type="entry name" value="Cyt_P450_CS"/>
</dbReference>
<comment type="caution">
    <text evidence="14">The sequence shown here is derived from an EMBL/GenBank/DDBJ whole genome shotgun (WGS) entry which is preliminary data.</text>
</comment>
<dbReference type="PRINTS" id="PR00463">
    <property type="entry name" value="EP450I"/>
</dbReference>
<proteinExistence type="inferred from homology"/>
<dbReference type="SUPFAM" id="SSF48264">
    <property type="entry name" value="Cytochrome P450"/>
    <property type="match status" value="2"/>
</dbReference>
<dbReference type="GO" id="GO:0004497">
    <property type="term" value="F:monooxygenase activity"/>
    <property type="evidence" value="ECO:0007669"/>
    <property type="project" value="UniProtKB-KW"/>
</dbReference>
<evidence type="ECO:0000313" key="15">
    <source>
        <dbReference type="Proteomes" id="UP001415857"/>
    </source>
</evidence>
<keyword evidence="9 12" id="KW-0503">Monooxygenase</keyword>
<dbReference type="Pfam" id="PF00067">
    <property type="entry name" value="p450"/>
    <property type="match status" value="2"/>
</dbReference>
<reference evidence="14 15" key="1">
    <citation type="journal article" date="2024" name="Plant J.">
        <title>Genome sequences and population genomics reveal climatic adaptation and genomic divergence between two closely related sweetgum species.</title>
        <authorList>
            <person name="Xu W.Q."/>
            <person name="Ren C.Q."/>
            <person name="Zhang X.Y."/>
            <person name="Comes H.P."/>
            <person name="Liu X.H."/>
            <person name="Li Y.G."/>
            <person name="Kettle C.J."/>
            <person name="Jalonen R."/>
            <person name="Gaisberger H."/>
            <person name="Ma Y.Z."/>
            <person name="Qiu Y.X."/>
        </authorList>
    </citation>
    <scope>NUCLEOTIDE SEQUENCE [LARGE SCALE GENOMIC DNA]</scope>
    <source>
        <strain evidence="14">Hangzhou</strain>
    </source>
</reference>
<sequence length="484" mass="53586">MCPGLSLSLRVMSKSFGLTNLTATPLEVLLTPRLSCNLYGSSGGTDTTAITLTWALSLLLNNRHALKKAQDELDLHIGRERQLKESDMKNLVYLQAIIKETMRLYPAAPLSSPREAITDCTIDGYHVPAGTRLFVNLYKIHRDPGVWSDPYEFRPERFLTTHKDIDVKGQHFEFIPFGSGRRVCPGISFALQVIQFTLASLLHGFEIKNPSDEAIDMILKVPPVQGDAMAVEFFLQSSTTSIAGVSALLLFIYYLLFIAPKNTAKKKAAPEAGGAWPNLILGGADSTKIALTWALSLLLNNRHTLKKAQDELDLHIGRERRVKESDVKNLVYLQAIIKETLRLYPVAPLAAPREAINDCYVGGFHVPAGTQLYANLHKIHRDPRVWSDPCKFQPERFLSTHKDVDVKGQHFELIPFGTGRRVCPGISLALQVVQFTLASLLHGFEITTPLDEAVDMSGSSGLSNLKATPLDVLLTPRLPNNLYG</sequence>
<keyword evidence="3 11" id="KW-0349">Heme</keyword>
<evidence type="ECO:0000256" key="1">
    <source>
        <dbReference type="ARBA" id="ARBA00001971"/>
    </source>
</evidence>
<keyword evidence="7 12" id="KW-0560">Oxidoreductase</keyword>
<dbReference type="PROSITE" id="PS00086">
    <property type="entry name" value="CYTOCHROME_P450"/>
    <property type="match status" value="2"/>
</dbReference>
<evidence type="ECO:0000256" key="12">
    <source>
        <dbReference type="RuleBase" id="RU000461"/>
    </source>
</evidence>
<evidence type="ECO:0000256" key="7">
    <source>
        <dbReference type="ARBA" id="ARBA00023002"/>
    </source>
</evidence>
<evidence type="ECO:0000256" key="5">
    <source>
        <dbReference type="ARBA" id="ARBA00022723"/>
    </source>
</evidence>
<accession>A0AAP0R6N7</accession>
<dbReference type="Gene3D" id="1.10.630.10">
    <property type="entry name" value="Cytochrome P450"/>
    <property type="match status" value="2"/>
</dbReference>
<dbReference type="InterPro" id="IPR001128">
    <property type="entry name" value="Cyt_P450"/>
</dbReference>
<keyword evidence="15" id="KW-1185">Reference proteome</keyword>
<dbReference type="InterPro" id="IPR002401">
    <property type="entry name" value="Cyt_P450_E_grp-I"/>
</dbReference>
<dbReference type="GO" id="GO:0005506">
    <property type="term" value="F:iron ion binding"/>
    <property type="evidence" value="ECO:0007669"/>
    <property type="project" value="InterPro"/>
</dbReference>
<feature type="transmembrane region" description="Helical" evidence="13">
    <location>
        <begin position="233"/>
        <end position="257"/>
    </location>
</feature>
<dbReference type="Proteomes" id="UP001415857">
    <property type="component" value="Unassembled WGS sequence"/>
</dbReference>
<evidence type="ECO:0000256" key="8">
    <source>
        <dbReference type="ARBA" id="ARBA00023004"/>
    </source>
</evidence>
<name>A0AAP0R6N7_LIQFO</name>
<evidence type="ECO:0000313" key="14">
    <source>
        <dbReference type="EMBL" id="KAK9270209.1"/>
    </source>
</evidence>
<dbReference type="InterPro" id="IPR050651">
    <property type="entry name" value="Plant_Cytochrome_P450_Monoox"/>
</dbReference>
<evidence type="ECO:0000256" key="9">
    <source>
        <dbReference type="ARBA" id="ARBA00023033"/>
    </source>
</evidence>
<dbReference type="EMBL" id="JBBPBK010000014">
    <property type="protein sequence ID" value="KAK9270209.1"/>
    <property type="molecule type" value="Genomic_DNA"/>
</dbReference>
<dbReference type="PANTHER" id="PTHR47947">
    <property type="entry name" value="CYTOCHROME P450 82C3-RELATED"/>
    <property type="match status" value="1"/>
</dbReference>
<organism evidence="14 15">
    <name type="scientific">Liquidambar formosana</name>
    <name type="common">Formosan gum</name>
    <dbReference type="NCBI Taxonomy" id="63359"/>
    <lineage>
        <taxon>Eukaryota</taxon>
        <taxon>Viridiplantae</taxon>
        <taxon>Streptophyta</taxon>
        <taxon>Embryophyta</taxon>
        <taxon>Tracheophyta</taxon>
        <taxon>Spermatophyta</taxon>
        <taxon>Magnoliopsida</taxon>
        <taxon>eudicotyledons</taxon>
        <taxon>Gunneridae</taxon>
        <taxon>Pentapetalae</taxon>
        <taxon>Saxifragales</taxon>
        <taxon>Altingiaceae</taxon>
        <taxon>Liquidambar</taxon>
    </lineage>
</organism>
<dbReference type="GO" id="GO:0020037">
    <property type="term" value="F:heme binding"/>
    <property type="evidence" value="ECO:0007669"/>
    <property type="project" value="InterPro"/>
</dbReference>
<keyword evidence="5 11" id="KW-0479">Metal-binding</keyword>
<dbReference type="PRINTS" id="PR00385">
    <property type="entry name" value="P450"/>
</dbReference>
<dbReference type="GO" id="GO:0016020">
    <property type="term" value="C:membrane"/>
    <property type="evidence" value="ECO:0007669"/>
    <property type="project" value="UniProtKB-SubCell"/>
</dbReference>
<comment type="subcellular location">
    <subcellularLocation>
        <location evidence="2">Membrane</location>
    </subcellularLocation>
</comment>
<gene>
    <name evidence="14" type="ORF">L1049_025785</name>
</gene>
<dbReference type="FunFam" id="1.10.630.10:FF:000026">
    <property type="entry name" value="Cytochrome P450 82C4"/>
    <property type="match status" value="2"/>
</dbReference>
<evidence type="ECO:0008006" key="16">
    <source>
        <dbReference type="Google" id="ProtNLM"/>
    </source>
</evidence>
<keyword evidence="10 13" id="KW-0472">Membrane</keyword>
<comment type="cofactor">
    <cofactor evidence="1 11">
        <name>heme</name>
        <dbReference type="ChEBI" id="CHEBI:30413"/>
    </cofactor>
</comment>
<dbReference type="GO" id="GO:0016705">
    <property type="term" value="F:oxidoreductase activity, acting on paired donors, with incorporation or reduction of molecular oxygen"/>
    <property type="evidence" value="ECO:0007669"/>
    <property type="project" value="InterPro"/>
</dbReference>
<evidence type="ECO:0000256" key="6">
    <source>
        <dbReference type="ARBA" id="ARBA00022989"/>
    </source>
</evidence>
<comment type="similarity">
    <text evidence="12">Belongs to the cytochrome P450 family.</text>
</comment>
<evidence type="ECO:0000256" key="10">
    <source>
        <dbReference type="ARBA" id="ARBA00023136"/>
    </source>
</evidence>
<keyword evidence="4 13" id="KW-0812">Transmembrane</keyword>
<evidence type="ECO:0000256" key="2">
    <source>
        <dbReference type="ARBA" id="ARBA00004370"/>
    </source>
</evidence>
<evidence type="ECO:0000256" key="3">
    <source>
        <dbReference type="ARBA" id="ARBA00022617"/>
    </source>
</evidence>
<keyword evidence="6 13" id="KW-1133">Transmembrane helix</keyword>
<evidence type="ECO:0000256" key="11">
    <source>
        <dbReference type="PIRSR" id="PIRSR602401-1"/>
    </source>
</evidence>
<evidence type="ECO:0000256" key="4">
    <source>
        <dbReference type="ARBA" id="ARBA00022692"/>
    </source>
</evidence>
<evidence type="ECO:0000256" key="13">
    <source>
        <dbReference type="SAM" id="Phobius"/>
    </source>
</evidence>